<sequence length="94" mass="10638">MRRTGANAPIPQRNQNNLSSIKPNAPSVQKKQNAIINPRKNKMFPGLSHLYAEFQTIPPTPTLLRAEQTIKRRPPLELKMHRLANLRSSSLNCS</sequence>
<organism evidence="2 3">
    <name type="scientific">Caerostris extrusa</name>
    <name type="common">Bark spider</name>
    <name type="synonym">Caerostris bankana</name>
    <dbReference type="NCBI Taxonomy" id="172846"/>
    <lineage>
        <taxon>Eukaryota</taxon>
        <taxon>Metazoa</taxon>
        <taxon>Ecdysozoa</taxon>
        <taxon>Arthropoda</taxon>
        <taxon>Chelicerata</taxon>
        <taxon>Arachnida</taxon>
        <taxon>Araneae</taxon>
        <taxon>Araneomorphae</taxon>
        <taxon>Entelegynae</taxon>
        <taxon>Araneoidea</taxon>
        <taxon>Araneidae</taxon>
        <taxon>Caerostris</taxon>
    </lineage>
</organism>
<name>A0AAV4RA76_CAEEX</name>
<gene>
    <name evidence="2" type="ORF">CEXT_84281</name>
</gene>
<protein>
    <submittedName>
        <fullName evidence="2">Uncharacterized protein</fullName>
    </submittedName>
</protein>
<accession>A0AAV4RA76</accession>
<proteinExistence type="predicted"/>
<evidence type="ECO:0000256" key="1">
    <source>
        <dbReference type="SAM" id="MobiDB-lite"/>
    </source>
</evidence>
<dbReference type="EMBL" id="BPLR01007485">
    <property type="protein sequence ID" value="GIY17201.1"/>
    <property type="molecule type" value="Genomic_DNA"/>
</dbReference>
<keyword evidence="3" id="KW-1185">Reference proteome</keyword>
<reference evidence="2 3" key="1">
    <citation type="submission" date="2021-06" db="EMBL/GenBank/DDBJ databases">
        <title>Caerostris extrusa draft genome.</title>
        <authorList>
            <person name="Kono N."/>
            <person name="Arakawa K."/>
        </authorList>
    </citation>
    <scope>NUCLEOTIDE SEQUENCE [LARGE SCALE GENOMIC DNA]</scope>
</reference>
<feature type="region of interest" description="Disordered" evidence="1">
    <location>
        <begin position="1"/>
        <end position="32"/>
    </location>
</feature>
<dbReference type="AlphaFoldDB" id="A0AAV4RA76"/>
<evidence type="ECO:0000313" key="2">
    <source>
        <dbReference type="EMBL" id="GIY17201.1"/>
    </source>
</evidence>
<feature type="compositionally biased region" description="Polar residues" evidence="1">
    <location>
        <begin position="12"/>
        <end position="32"/>
    </location>
</feature>
<comment type="caution">
    <text evidence="2">The sequence shown here is derived from an EMBL/GenBank/DDBJ whole genome shotgun (WGS) entry which is preliminary data.</text>
</comment>
<evidence type="ECO:0000313" key="3">
    <source>
        <dbReference type="Proteomes" id="UP001054945"/>
    </source>
</evidence>
<dbReference type="Proteomes" id="UP001054945">
    <property type="component" value="Unassembled WGS sequence"/>
</dbReference>